<sequence>MALSWYNKSNAANNRVYSVRHKSSSVAALYQISESFNIFYWSMESLAGYVTSAHNIDL</sequence>
<proteinExistence type="predicted"/>
<evidence type="ECO:0000313" key="1">
    <source>
        <dbReference type="EMBL" id="JAT79182.1"/>
    </source>
</evidence>
<reference evidence="1" key="1">
    <citation type="submission" date="2016-07" db="EMBL/GenBank/DDBJ databases">
        <title>Salivary Glands transcriptome analysis on engorged females of Ornithodoros brasiliensis (Acari:Argasidae).</title>
        <authorList>
            <person name="Simons S.M."/>
            <person name="Carvalho E."/>
            <person name="Junqueira-de-Azevedo I."/>
            <person name="Ho P.L."/>
            <person name="Giovanni D."/>
            <person name="Mendonca R."/>
            <person name="Onofrio V."/>
            <person name="Landulfo G."/>
            <person name="Ramirez D."/>
            <person name="Barros-Battesti D."/>
        </authorList>
    </citation>
    <scope>NUCLEOTIDE SEQUENCE</scope>
    <source>
        <strain evidence="1">Female</strain>
        <tissue evidence="1">Salivary gland</tissue>
    </source>
</reference>
<accession>A0A1D2AJ01</accession>
<name>A0A1D2AJ01_ORNBR</name>
<dbReference type="AlphaFoldDB" id="A0A1D2AJ01"/>
<protein>
    <submittedName>
        <fullName evidence="1">Uncharacterized protein</fullName>
    </submittedName>
</protein>
<dbReference type="EMBL" id="GETE01000284">
    <property type="protein sequence ID" value="JAT79182.1"/>
    <property type="molecule type" value="Transcribed_RNA"/>
</dbReference>
<organism evidence="1">
    <name type="scientific">Ornithodoros brasiliensis</name>
    <name type="common">Mouro tick</name>
    <dbReference type="NCBI Taxonomy" id="888526"/>
    <lineage>
        <taxon>Eukaryota</taxon>
        <taxon>Metazoa</taxon>
        <taxon>Ecdysozoa</taxon>
        <taxon>Arthropoda</taxon>
        <taxon>Chelicerata</taxon>
        <taxon>Arachnida</taxon>
        <taxon>Acari</taxon>
        <taxon>Parasitiformes</taxon>
        <taxon>Ixodida</taxon>
        <taxon>Ixodoidea</taxon>
        <taxon>Argasidae</taxon>
        <taxon>Ornithodorinae</taxon>
        <taxon>Ornithodoros</taxon>
    </lineage>
</organism>